<feature type="region of interest" description="Disordered" evidence="4">
    <location>
        <begin position="1"/>
        <end position="71"/>
    </location>
</feature>
<evidence type="ECO:0000256" key="3">
    <source>
        <dbReference type="ARBA" id="ARBA00025724"/>
    </source>
</evidence>
<dbReference type="GO" id="GO:0000166">
    <property type="term" value="F:nucleotide binding"/>
    <property type="evidence" value="ECO:0007669"/>
    <property type="project" value="InterPro"/>
</dbReference>
<dbReference type="AlphaFoldDB" id="B9SGB4"/>
<comment type="similarity">
    <text evidence="3">Belongs to the eukaryotic RPB4 RNA polymerase subunit family.</text>
</comment>
<name>B9SGB4_RICCO</name>
<evidence type="ECO:0000259" key="5">
    <source>
        <dbReference type="SMART" id="SM00657"/>
    </source>
</evidence>
<comment type="subcellular location">
    <subcellularLocation>
        <location evidence="1">Nucleus</location>
    </subcellularLocation>
</comment>
<dbReference type="SMART" id="SM00657">
    <property type="entry name" value="RPOL4c"/>
    <property type="match status" value="1"/>
</dbReference>
<dbReference type="InParanoid" id="B9SGB4"/>
<evidence type="ECO:0000256" key="1">
    <source>
        <dbReference type="ARBA" id="ARBA00004123"/>
    </source>
</evidence>
<dbReference type="GO" id="GO:0005634">
    <property type="term" value="C:nucleus"/>
    <property type="evidence" value="ECO:0007669"/>
    <property type="project" value="UniProtKB-SubCell"/>
</dbReference>
<dbReference type="GO" id="GO:0006352">
    <property type="term" value="P:DNA-templated transcription initiation"/>
    <property type="evidence" value="ECO:0007669"/>
    <property type="project" value="InterPro"/>
</dbReference>
<proteinExistence type="inferred from homology"/>
<dbReference type="InterPro" id="IPR038324">
    <property type="entry name" value="Rpb4/RPC9_sf"/>
</dbReference>
<dbReference type="EMBL" id="EQ973951">
    <property type="protein sequence ID" value="EEF37360.1"/>
    <property type="molecule type" value="Genomic_DNA"/>
</dbReference>
<dbReference type="eggNOG" id="KOG2351">
    <property type="taxonomic scope" value="Eukaryota"/>
</dbReference>
<dbReference type="InterPro" id="IPR005574">
    <property type="entry name" value="Rpb4/RPC9"/>
</dbReference>
<dbReference type="Gene3D" id="1.20.1250.40">
    <property type="match status" value="1"/>
</dbReference>
<sequence>MEKGGKGFSLPGKGLKSSLKSITPASTKGKDDTSAKSKRGKKVQFNSQGNMSKGGKGDKVSNGVKISSTKEPQPLELKIEQDLPKNAKCLMDCEAAQVLQGIQEQMVLLSRDPTIKLPVSFDRALQHARTGARFTNPQSVRRILEGLKKHGVSEGEICTIANVCPDGVDEVFALVPSLKSKKNVLREPLKDILGQLSELKQQA</sequence>
<evidence type="ECO:0000256" key="2">
    <source>
        <dbReference type="ARBA" id="ARBA00023242"/>
    </source>
</evidence>
<dbReference type="GO" id="GO:0030880">
    <property type="term" value="C:RNA polymerase complex"/>
    <property type="evidence" value="ECO:0007669"/>
    <property type="project" value="InterPro"/>
</dbReference>
<protein>
    <recommendedName>
        <fullName evidence="5">RNA polymerase Rpb4/RPC9 core domain-containing protein</fullName>
    </recommendedName>
</protein>
<keyword evidence="2" id="KW-0539">Nucleus</keyword>
<dbReference type="InterPro" id="IPR045222">
    <property type="entry name" value="Rpb4-like"/>
</dbReference>
<reference evidence="7" key="1">
    <citation type="journal article" date="2010" name="Nat. Biotechnol.">
        <title>Draft genome sequence of the oilseed species Ricinus communis.</title>
        <authorList>
            <person name="Chan A.P."/>
            <person name="Crabtree J."/>
            <person name="Zhao Q."/>
            <person name="Lorenzi H."/>
            <person name="Orvis J."/>
            <person name="Puiu D."/>
            <person name="Melake-Berhan A."/>
            <person name="Jones K.M."/>
            <person name="Redman J."/>
            <person name="Chen G."/>
            <person name="Cahoon E.B."/>
            <person name="Gedil M."/>
            <person name="Stanke M."/>
            <person name="Haas B.J."/>
            <person name="Wortman J.R."/>
            <person name="Fraser-Liggett C.M."/>
            <person name="Ravel J."/>
            <person name="Rabinowicz P.D."/>
        </authorList>
    </citation>
    <scope>NUCLEOTIDE SEQUENCE [LARGE SCALE GENOMIC DNA]</scope>
    <source>
        <strain evidence="7">cv. Hale</strain>
    </source>
</reference>
<feature type="domain" description="RNA polymerase Rpb4/RPC9 core" evidence="5">
    <location>
        <begin position="82"/>
        <end position="203"/>
    </location>
</feature>
<dbReference type="STRING" id="3988.B9SGB4"/>
<keyword evidence="7" id="KW-1185">Reference proteome</keyword>
<dbReference type="PANTHER" id="PTHR21297">
    <property type="entry name" value="DNA-DIRECTED RNA POLYMERASE II"/>
    <property type="match status" value="1"/>
</dbReference>
<accession>B9SGB4</accession>
<evidence type="ECO:0000313" key="7">
    <source>
        <dbReference type="Proteomes" id="UP000008311"/>
    </source>
</evidence>
<dbReference type="InterPro" id="IPR006590">
    <property type="entry name" value="RNA_pol_Rpb4/RPC9_core"/>
</dbReference>
<evidence type="ECO:0000256" key="4">
    <source>
        <dbReference type="SAM" id="MobiDB-lite"/>
    </source>
</evidence>
<dbReference type="Pfam" id="PF03874">
    <property type="entry name" value="RNA_pol_Rpb4"/>
    <property type="match status" value="1"/>
</dbReference>
<dbReference type="Proteomes" id="UP000008311">
    <property type="component" value="Unassembled WGS sequence"/>
</dbReference>
<evidence type="ECO:0000313" key="6">
    <source>
        <dbReference type="EMBL" id="EEF37360.1"/>
    </source>
</evidence>
<dbReference type="GO" id="GO:0030422">
    <property type="term" value="P:siRNA processing"/>
    <property type="evidence" value="ECO:0000318"/>
    <property type="project" value="GO_Central"/>
</dbReference>
<organism evidence="6 7">
    <name type="scientific">Ricinus communis</name>
    <name type="common">Castor bean</name>
    <dbReference type="NCBI Taxonomy" id="3988"/>
    <lineage>
        <taxon>Eukaryota</taxon>
        <taxon>Viridiplantae</taxon>
        <taxon>Streptophyta</taxon>
        <taxon>Embryophyta</taxon>
        <taxon>Tracheophyta</taxon>
        <taxon>Spermatophyta</taxon>
        <taxon>Magnoliopsida</taxon>
        <taxon>eudicotyledons</taxon>
        <taxon>Gunneridae</taxon>
        <taxon>Pentapetalae</taxon>
        <taxon>rosids</taxon>
        <taxon>fabids</taxon>
        <taxon>Malpighiales</taxon>
        <taxon>Euphorbiaceae</taxon>
        <taxon>Acalyphoideae</taxon>
        <taxon>Acalypheae</taxon>
        <taxon>Ricinus</taxon>
    </lineage>
</organism>
<gene>
    <name evidence="6" type="ORF">RCOM_0881710</name>
</gene>
<dbReference type="InterPro" id="IPR010997">
    <property type="entry name" value="HRDC-like_sf"/>
</dbReference>
<dbReference type="SUPFAM" id="SSF47819">
    <property type="entry name" value="HRDC-like"/>
    <property type="match status" value="1"/>
</dbReference>